<organism evidence="2 3">
    <name type="scientific">Kineococcus radiotolerans (strain ATCC BAA-149 / DSM 14245 / SRS30216)</name>
    <dbReference type="NCBI Taxonomy" id="266940"/>
    <lineage>
        <taxon>Bacteria</taxon>
        <taxon>Bacillati</taxon>
        <taxon>Actinomycetota</taxon>
        <taxon>Actinomycetes</taxon>
        <taxon>Kineosporiales</taxon>
        <taxon>Kineosporiaceae</taxon>
        <taxon>Kineococcus</taxon>
    </lineage>
</organism>
<name>A6W5T6_KINRD</name>
<feature type="region of interest" description="Disordered" evidence="1">
    <location>
        <begin position="28"/>
        <end position="76"/>
    </location>
</feature>
<gene>
    <name evidence="2" type="ordered locus">Krad_0686</name>
</gene>
<dbReference type="KEGG" id="kra:Krad_0686"/>
<feature type="compositionally biased region" description="Polar residues" evidence="1">
    <location>
        <begin position="59"/>
        <end position="69"/>
    </location>
</feature>
<evidence type="ECO:0000313" key="3">
    <source>
        <dbReference type="Proteomes" id="UP000001116"/>
    </source>
</evidence>
<sequence>MLLLARFANDPPRLADCRGCCAAGSRLDQDLTRSGDRTRTTGSDRERRTSRTGGGRFTWNPQGNLNRTTGPHRATE</sequence>
<dbReference type="EMBL" id="CP000750">
    <property type="protein sequence ID" value="ABS02175.1"/>
    <property type="molecule type" value="Genomic_DNA"/>
</dbReference>
<dbReference type="AlphaFoldDB" id="A6W5T6"/>
<dbReference type="HOGENOM" id="CLU_2649624_0_0_11"/>
<reference evidence="3" key="1">
    <citation type="journal article" date="2008" name="PLoS ONE">
        <title>Survival in nuclear waste, extreme resistance, and potential applications gleaned from the genome sequence of Kineococcus radiotolerans SRS30216.</title>
        <authorList>
            <person name="Bagwell C.E."/>
            <person name="Bhat S."/>
            <person name="Hawkins G.M."/>
            <person name="Smith B.W."/>
            <person name="Biswas T."/>
            <person name="Hoover T.R."/>
            <person name="Saunders E."/>
            <person name="Han C.S."/>
            <person name="Tsodikov O.V."/>
            <person name="Shimkets L.J."/>
        </authorList>
    </citation>
    <scope>NUCLEOTIDE SEQUENCE [LARGE SCALE GENOMIC DNA]</scope>
    <source>
        <strain evidence="3">ATCC BAA-149 / DSM 14245 / SRS30216</strain>
    </source>
</reference>
<evidence type="ECO:0000313" key="2">
    <source>
        <dbReference type="EMBL" id="ABS02175.1"/>
    </source>
</evidence>
<dbReference type="Proteomes" id="UP000001116">
    <property type="component" value="Chromosome"/>
</dbReference>
<accession>A6W5T6</accession>
<evidence type="ECO:0000256" key="1">
    <source>
        <dbReference type="SAM" id="MobiDB-lite"/>
    </source>
</evidence>
<protein>
    <submittedName>
        <fullName evidence="2">Uncharacterized protein</fullName>
    </submittedName>
</protein>
<proteinExistence type="predicted"/>
<feature type="compositionally biased region" description="Basic and acidic residues" evidence="1">
    <location>
        <begin position="28"/>
        <end position="49"/>
    </location>
</feature>
<keyword evidence="3" id="KW-1185">Reference proteome</keyword>
<dbReference type="STRING" id="266940.Krad_0686"/>